<dbReference type="AlphaFoldDB" id="W9CPE9"/>
<accession>W9CPE9</accession>
<dbReference type="STRING" id="1432307.W9CPE9"/>
<dbReference type="EMBL" id="AYSA01000072">
    <property type="protein sequence ID" value="ESZ97736.1"/>
    <property type="molecule type" value="Genomic_DNA"/>
</dbReference>
<evidence type="ECO:0000313" key="2">
    <source>
        <dbReference type="Proteomes" id="UP000019487"/>
    </source>
</evidence>
<organism evidence="1 2">
    <name type="scientific">Sclerotinia borealis (strain F-4128)</name>
    <dbReference type="NCBI Taxonomy" id="1432307"/>
    <lineage>
        <taxon>Eukaryota</taxon>
        <taxon>Fungi</taxon>
        <taxon>Dikarya</taxon>
        <taxon>Ascomycota</taxon>
        <taxon>Pezizomycotina</taxon>
        <taxon>Leotiomycetes</taxon>
        <taxon>Helotiales</taxon>
        <taxon>Sclerotiniaceae</taxon>
        <taxon>Sclerotinia</taxon>
    </lineage>
</organism>
<gene>
    <name evidence="1" type="ORF">SBOR_1861</name>
</gene>
<keyword evidence="2" id="KW-1185">Reference proteome</keyword>
<dbReference type="OrthoDB" id="4425169at2759"/>
<dbReference type="Proteomes" id="UP000019487">
    <property type="component" value="Unassembled WGS sequence"/>
</dbReference>
<sequence length="722" mass="82408">MTFTELVIPSLVQSDEAREAFNNNILPALISMASQFPGFMLSVSGQISIENNEAVLESIFQPFLSLEWDDSQSFYNATQSEKFQAFGATFKSYFTAPPSPQVYETDISPRDIFASPVTDVFRINIRDDPMREAAAKTAWGELVKALGDAKVLNGQRERTLEKAAHLKKNLEKLDDAQSFTPITQLNMLLPRLLPNSVILSIASTSSRSSFQDVTMLSRRHSSNSASKSLRPVTDDDRRRIYIMGTDVKARFLAYSLASLPDPPPVTFLALSPEPFHSFEKGETKLTMLYQAKNFEKHTVAGVGMEVIAQTSHESEKLLNPKRDIGSRLFLAAKGGVKWIVYPVFRIVTALDPLDERDREYLKVSPDRIESGVCDDGNFDLSDASRPTFLTTSVNLKLSNPPKFRHTFRTALPPLLQYEHVAASEHRFNGNPKIDESNTQFTTEDADFSYTVIIGGFMPKNHGLHISDYDGPSGRQNTSHYLLKCLKRSMNHQLYDFFHHTKHDPFTTTYNQIRGTICRDVVELLCIHFDCQPNELIEIKERRALAVKLIVEALKVTRQYLPAHFDVRTVANWLNDFIQAQERPTPFPVLIDIGNGIARFHDSEWLIRHGKQLRPQVPCPEHERLLQLAKDKAKMQRHREVERLEKAYAQRIQSRRNAKVQRLNNLEYKREKEEWRIRENLGKQEIPVNYTAPQIHRLESLERISVSVNGNGKTWFANTSLFS</sequence>
<dbReference type="HOGENOM" id="CLU_383180_0_0_1"/>
<name>W9CPE9_SCLBF</name>
<proteinExistence type="predicted"/>
<comment type="caution">
    <text evidence="1">The sequence shown here is derived from an EMBL/GenBank/DDBJ whole genome shotgun (WGS) entry which is preliminary data.</text>
</comment>
<reference evidence="1 2" key="1">
    <citation type="journal article" date="2014" name="Genome Announc.">
        <title>Draft genome sequence of Sclerotinia borealis, a psychrophilic plant pathogenic fungus.</title>
        <authorList>
            <person name="Mardanov A.V."/>
            <person name="Beletsky A.V."/>
            <person name="Kadnikov V.V."/>
            <person name="Ignatov A.N."/>
            <person name="Ravin N.V."/>
        </authorList>
    </citation>
    <scope>NUCLEOTIDE SEQUENCE [LARGE SCALE GENOMIC DNA]</scope>
    <source>
        <strain evidence="2">F-4157</strain>
    </source>
</reference>
<evidence type="ECO:0000313" key="1">
    <source>
        <dbReference type="EMBL" id="ESZ97736.1"/>
    </source>
</evidence>
<protein>
    <submittedName>
        <fullName evidence="1">Uncharacterized protein</fullName>
    </submittedName>
</protein>